<evidence type="ECO:0000313" key="4">
    <source>
        <dbReference type="Proteomes" id="UP000288071"/>
    </source>
</evidence>
<evidence type="ECO:0000256" key="2">
    <source>
        <dbReference type="SAM" id="Phobius"/>
    </source>
</evidence>
<comment type="caution">
    <text evidence="3">The sequence shown here is derived from an EMBL/GenBank/DDBJ whole genome shotgun (WGS) entry which is preliminary data.</text>
</comment>
<gene>
    <name evidence="3" type="ORF">EOW66_15195</name>
</gene>
<feature type="coiled-coil region" evidence="1">
    <location>
        <begin position="546"/>
        <end position="583"/>
    </location>
</feature>
<dbReference type="Proteomes" id="UP000288071">
    <property type="component" value="Unassembled WGS sequence"/>
</dbReference>
<feature type="transmembrane region" description="Helical" evidence="2">
    <location>
        <begin position="191"/>
        <end position="213"/>
    </location>
</feature>
<keyword evidence="2" id="KW-0472">Membrane</keyword>
<keyword evidence="2" id="KW-0812">Transmembrane</keyword>
<keyword evidence="2" id="KW-1133">Transmembrane helix</keyword>
<organism evidence="3 4">
    <name type="scientific">Paenirhodobacter huangdaonensis</name>
    <dbReference type="NCBI Taxonomy" id="2501515"/>
    <lineage>
        <taxon>Bacteria</taxon>
        <taxon>Pseudomonadati</taxon>
        <taxon>Pseudomonadota</taxon>
        <taxon>Alphaproteobacteria</taxon>
        <taxon>Rhodobacterales</taxon>
        <taxon>Rhodobacter group</taxon>
        <taxon>Paenirhodobacter</taxon>
    </lineage>
</organism>
<dbReference type="RefSeq" id="WP_128157148.1">
    <property type="nucleotide sequence ID" value="NZ_JBHSOM010000008.1"/>
</dbReference>
<dbReference type="EMBL" id="SAVA01000009">
    <property type="protein sequence ID" value="RWR50346.1"/>
    <property type="molecule type" value="Genomic_DNA"/>
</dbReference>
<keyword evidence="4" id="KW-1185">Reference proteome</keyword>
<proteinExistence type="predicted"/>
<keyword evidence="1" id="KW-0175">Coiled coil</keyword>
<reference evidence="3 4" key="1">
    <citation type="submission" date="2019-01" db="EMBL/GenBank/DDBJ databases">
        <title>Sinorhodobacter populi sp. nov. isolated from the symptomatic bark tissue of Populus euramericana canker.</title>
        <authorList>
            <person name="Xu G."/>
        </authorList>
    </citation>
    <scope>NUCLEOTIDE SEQUENCE [LARGE SCALE GENOMIC DNA]</scope>
    <source>
        <strain evidence="3 4">CGMCC 1.12963</strain>
    </source>
</reference>
<sequence>MSGTGGDIVITVSGDTNPLTDAVTRAERVLGRLNSATEQSDRKFRSLAGTTTEIQSRIDGLVGMTDKLAKSAKNSAQSFAEFDEAKSRVDRLRASFDPLFSASKRYEAAMEDLDAAQARGVITQREYADLAQRSAKAYLGAANDVSGSSSRLASQVQNASYQVGDFFVQIASGTSATRAFAQQFPQLIGGFGAWGAAVGAAVAIGAAVVPMLMGQEKEAKKLSEQIDDLASRTSDYKNAVDKALQSLPDLWTQFGAGAARAKEVYAALLQIEKLEYLKSMQDTTTSISTTLSGLKSQLDAINRTTLLPDEIATERAVALKEQIATLGKEFGVTTVEAQGVVDAMNALDAAKDKGPAAVAAAARVLADRLMAAQDAADDIPTTVMDAAKAAYQLSVDAGEIAPLMGDSAAAAEDARSRTDAWASAMSDVKSEVLGIGSALSSIGGGMISNAAKYVELNARRAGASAAEAVRARKEWEIDAAANAASIGGSWYDKFLAGVKAEVEKKGLDIDAELAALNASDRKDKKGGGETKDPLMQKLESVRNALASQAELELAAYAAQQKTLEEALEKRKLTQIEYNDMTEKAQQLHAEKMAQIDAYRYGDGLQKTGAFFGDMASAMASGNEKMQKIAQKFAAVEALINAWRAYNQTLADPSLPFFAKFAAAASVLASGLNAVQTIKGSSGSGGSKGSSAASSAAASAATVSPTQVANYRITGDVIGRQTGAELVSAINAAIKDGYQINLEWA</sequence>
<reference evidence="4" key="2">
    <citation type="submission" date="2019-01" db="EMBL/GenBank/DDBJ databases">
        <title>Sinorhodobacter populi sp. nov. isolated from the symptomatic bark tissue of Populus euramericana canker.</title>
        <authorList>
            <person name="Li Y."/>
        </authorList>
    </citation>
    <scope>NUCLEOTIDE SEQUENCE [LARGE SCALE GENOMIC DNA]</scope>
    <source>
        <strain evidence="4">CGMCC 1.12963</strain>
    </source>
</reference>
<evidence type="ECO:0000256" key="1">
    <source>
        <dbReference type="SAM" id="Coils"/>
    </source>
</evidence>
<dbReference type="AlphaFoldDB" id="A0A3S3MNX0"/>
<evidence type="ECO:0000313" key="3">
    <source>
        <dbReference type="EMBL" id="RWR50346.1"/>
    </source>
</evidence>
<accession>A0A3S3MNX0</accession>
<feature type="coiled-coil region" evidence="1">
    <location>
        <begin position="212"/>
        <end position="239"/>
    </location>
</feature>
<protein>
    <recommendedName>
        <fullName evidence="5">Bacteriophage tail tape measure N-terminal domain-containing protein</fullName>
    </recommendedName>
</protein>
<name>A0A3S3MNX0_9RHOB</name>
<evidence type="ECO:0008006" key="5">
    <source>
        <dbReference type="Google" id="ProtNLM"/>
    </source>
</evidence>